<dbReference type="Pfam" id="PF01614">
    <property type="entry name" value="IclR_C"/>
    <property type="match status" value="1"/>
</dbReference>
<dbReference type="PANTHER" id="PTHR30136">
    <property type="entry name" value="HELIX-TURN-HELIX TRANSCRIPTIONAL REGULATOR, ICLR FAMILY"/>
    <property type="match status" value="1"/>
</dbReference>
<evidence type="ECO:0000256" key="3">
    <source>
        <dbReference type="ARBA" id="ARBA00023163"/>
    </source>
</evidence>
<dbReference type="GO" id="GO:0003700">
    <property type="term" value="F:DNA-binding transcription factor activity"/>
    <property type="evidence" value="ECO:0007669"/>
    <property type="project" value="TreeGrafter"/>
</dbReference>
<protein>
    <submittedName>
        <fullName evidence="6">IclR family transcriptional regulator</fullName>
    </submittedName>
</protein>
<dbReference type="InterPro" id="IPR005471">
    <property type="entry name" value="Tscrpt_reg_IclR_N"/>
</dbReference>
<evidence type="ECO:0000259" key="4">
    <source>
        <dbReference type="PROSITE" id="PS51077"/>
    </source>
</evidence>
<feature type="domain" description="IclR-ED" evidence="5">
    <location>
        <begin position="82"/>
        <end position="261"/>
    </location>
</feature>
<sequence length="262" mass="28085">MLRVAAAVLNTRDMPDDLVPKAVLPRALRLLDAFGPADTELSLAELAERSGLPKPTALRMLGELVSWGALDRVDSGYQLGMKLFRLGQQVSRTRTLCDTGRPYLTDLYEATHENVHLAISDDLSTLFVDKVSGRSSVRIISRVGGRLPAYCTATGKVFLANSGRERFVRTVECGLTRYTPRTIVLPGLLRRELDRTGERGYGVNYEEAEVGVSAVAAPVYGPDGAVVAAISITGRASAVTAERLAPAVLTAARGFSRVLAGG</sequence>
<keyword evidence="2" id="KW-0238">DNA-binding</keyword>
<dbReference type="SUPFAM" id="SSF55781">
    <property type="entry name" value="GAF domain-like"/>
    <property type="match status" value="1"/>
</dbReference>
<dbReference type="Pfam" id="PF09339">
    <property type="entry name" value="HTH_IclR"/>
    <property type="match status" value="1"/>
</dbReference>
<dbReference type="SMART" id="SM00346">
    <property type="entry name" value="HTH_ICLR"/>
    <property type="match status" value="1"/>
</dbReference>
<dbReference type="GO" id="GO:0045892">
    <property type="term" value="P:negative regulation of DNA-templated transcription"/>
    <property type="evidence" value="ECO:0007669"/>
    <property type="project" value="TreeGrafter"/>
</dbReference>
<evidence type="ECO:0000256" key="1">
    <source>
        <dbReference type="ARBA" id="ARBA00023015"/>
    </source>
</evidence>
<gene>
    <name evidence="6" type="ORF">FB471_5896</name>
</gene>
<dbReference type="InterPro" id="IPR029016">
    <property type="entry name" value="GAF-like_dom_sf"/>
</dbReference>
<dbReference type="AlphaFoldDB" id="A0A542CSG0"/>
<evidence type="ECO:0000313" key="7">
    <source>
        <dbReference type="Proteomes" id="UP000320876"/>
    </source>
</evidence>
<dbReference type="GO" id="GO:0003677">
    <property type="term" value="F:DNA binding"/>
    <property type="evidence" value="ECO:0007669"/>
    <property type="project" value="UniProtKB-KW"/>
</dbReference>
<dbReference type="InterPro" id="IPR036390">
    <property type="entry name" value="WH_DNA-bd_sf"/>
</dbReference>
<dbReference type="InterPro" id="IPR050707">
    <property type="entry name" value="HTH_MetabolicPath_Reg"/>
</dbReference>
<dbReference type="InterPro" id="IPR014757">
    <property type="entry name" value="Tscrpt_reg_IclR_C"/>
</dbReference>
<evidence type="ECO:0000313" key="6">
    <source>
        <dbReference type="EMBL" id="TQI93754.1"/>
    </source>
</evidence>
<dbReference type="SUPFAM" id="SSF46785">
    <property type="entry name" value="Winged helix' DNA-binding domain"/>
    <property type="match status" value="1"/>
</dbReference>
<organism evidence="6 7">
    <name type="scientific">Amycolatopsis cihanbeyliensis</name>
    <dbReference type="NCBI Taxonomy" id="1128664"/>
    <lineage>
        <taxon>Bacteria</taxon>
        <taxon>Bacillati</taxon>
        <taxon>Actinomycetota</taxon>
        <taxon>Actinomycetes</taxon>
        <taxon>Pseudonocardiales</taxon>
        <taxon>Pseudonocardiaceae</taxon>
        <taxon>Amycolatopsis</taxon>
    </lineage>
</organism>
<evidence type="ECO:0000256" key="2">
    <source>
        <dbReference type="ARBA" id="ARBA00023125"/>
    </source>
</evidence>
<dbReference type="Gene3D" id="1.10.10.10">
    <property type="entry name" value="Winged helix-like DNA-binding domain superfamily/Winged helix DNA-binding domain"/>
    <property type="match status" value="1"/>
</dbReference>
<evidence type="ECO:0000259" key="5">
    <source>
        <dbReference type="PROSITE" id="PS51078"/>
    </source>
</evidence>
<dbReference type="Proteomes" id="UP000320876">
    <property type="component" value="Unassembled WGS sequence"/>
</dbReference>
<proteinExistence type="predicted"/>
<dbReference type="InterPro" id="IPR036388">
    <property type="entry name" value="WH-like_DNA-bd_sf"/>
</dbReference>
<dbReference type="PROSITE" id="PS51078">
    <property type="entry name" value="ICLR_ED"/>
    <property type="match status" value="1"/>
</dbReference>
<dbReference type="EMBL" id="VFML01000002">
    <property type="protein sequence ID" value="TQI93754.1"/>
    <property type="molecule type" value="Genomic_DNA"/>
</dbReference>
<keyword evidence="7" id="KW-1185">Reference proteome</keyword>
<accession>A0A542CSG0</accession>
<name>A0A542CSG0_AMYCI</name>
<keyword evidence="3" id="KW-0804">Transcription</keyword>
<dbReference type="PANTHER" id="PTHR30136:SF24">
    <property type="entry name" value="HTH-TYPE TRANSCRIPTIONAL REPRESSOR ALLR"/>
    <property type="match status" value="1"/>
</dbReference>
<comment type="caution">
    <text evidence="6">The sequence shown here is derived from an EMBL/GenBank/DDBJ whole genome shotgun (WGS) entry which is preliminary data.</text>
</comment>
<keyword evidence="1" id="KW-0805">Transcription regulation</keyword>
<dbReference type="Gene3D" id="3.30.450.40">
    <property type="match status" value="1"/>
</dbReference>
<dbReference type="PROSITE" id="PS51077">
    <property type="entry name" value="HTH_ICLR"/>
    <property type="match status" value="1"/>
</dbReference>
<feature type="domain" description="HTH iclR-type" evidence="4">
    <location>
        <begin position="21"/>
        <end position="81"/>
    </location>
</feature>
<reference evidence="6 7" key="1">
    <citation type="submission" date="2019-06" db="EMBL/GenBank/DDBJ databases">
        <title>Sequencing the genomes of 1000 actinobacteria strains.</title>
        <authorList>
            <person name="Klenk H.-P."/>
        </authorList>
    </citation>
    <scope>NUCLEOTIDE SEQUENCE [LARGE SCALE GENOMIC DNA]</scope>
    <source>
        <strain evidence="6 7">DSM 45679</strain>
    </source>
</reference>